<protein>
    <submittedName>
        <fullName evidence="1">Uncharacterized protein</fullName>
    </submittedName>
</protein>
<keyword evidence="2" id="KW-1185">Reference proteome</keyword>
<proteinExistence type="predicted"/>
<reference evidence="1" key="1">
    <citation type="journal article" date="2022" name="bioRxiv">
        <title>Sequencing and chromosome-scale assembly of the giantPleurodeles waltlgenome.</title>
        <authorList>
            <person name="Brown T."/>
            <person name="Elewa A."/>
            <person name="Iarovenko S."/>
            <person name="Subramanian E."/>
            <person name="Araus A.J."/>
            <person name="Petzold A."/>
            <person name="Susuki M."/>
            <person name="Suzuki K.-i.T."/>
            <person name="Hayashi T."/>
            <person name="Toyoda A."/>
            <person name="Oliveira C."/>
            <person name="Osipova E."/>
            <person name="Leigh N.D."/>
            <person name="Simon A."/>
            <person name="Yun M.H."/>
        </authorList>
    </citation>
    <scope>NUCLEOTIDE SEQUENCE</scope>
    <source>
        <strain evidence="1">20211129_DDA</strain>
        <tissue evidence="1">Liver</tissue>
    </source>
</reference>
<organism evidence="1 2">
    <name type="scientific">Pleurodeles waltl</name>
    <name type="common">Iberian ribbed newt</name>
    <dbReference type="NCBI Taxonomy" id="8319"/>
    <lineage>
        <taxon>Eukaryota</taxon>
        <taxon>Metazoa</taxon>
        <taxon>Chordata</taxon>
        <taxon>Craniata</taxon>
        <taxon>Vertebrata</taxon>
        <taxon>Euteleostomi</taxon>
        <taxon>Amphibia</taxon>
        <taxon>Batrachia</taxon>
        <taxon>Caudata</taxon>
        <taxon>Salamandroidea</taxon>
        <taxon>Salamandridae</taxon>
        <taxon>Pleurodelinae</taxon>
        <taxon>Pleurodeles</taxon>
    </lineage>
</organism>
<dbReference type="Proteomes" id="UP001066276">
    <property type="component" value="Chromosome 4_2"/>
</dbReference>
<feature type="non-terminal residue" evidence="1">
    <location>
        <position position="1"/>
    </location>
</feature>
<evidence type="ECO:0000313" key="2">
    <source>
        <dbReference type="Proteomes" id="UP001066276"/>
    </source>
</evidence>
<dbReference type="AlphaFoldDB" id="A0AAV7SQ14"/>
<feature type="non-terminal residue" evidence="1">
    <location>
        <position position="62"/>
    </location>
</feature>
<accession>A0AAV7SQ14</accession>
<sequence length="62" mass="6564">RVAFVHSRRSLNRETLDWATGRDALLTQGTGRVAAVGGSLTSSGPCFAWDSSCLGRRSLKGA</sequence>
<evidence type="ECO:0000313" key="1">
    <source>
        <dbReference type="EMBL" id="KAJ1166160.1"/>
    </source>
</evidence>
<comment type="caution">
    <text evidence="1">The sequence shown here is derived from an EMBL/GenBank/DDBJ whole genome shotgun (WGS) entry which is preliminary data.</text>
</comment>
<dbReference type="EMBL" id="JANPWB010000008">
    <property type="protein sequence ID" value="KAJ1166160.1"/>
    <property type="molecule type" value="Genomic_DNA"/>
</dbReference>
<gene>
    <name evidence="1" type="ORF">NDU88_006569</name>
</gene>
<name>A0AAV7SQ14_PLEWA</name>